<dbReference type="SUPFAM" id="SSF48317">
    <property type="entry name" value="Acid phosphatase/Vanadium-dependent haloperoxidase"/>
    <property type="match status" value="1"/>
</dbReference>
<dbReference type="GO" id="GO:0016020">
    <property type="term" value="C:membrane"/>
    <property type="evidence" value="ECO:0007669"/>
    <property type="project" value="UniProtKB-SubCell"/>
</dbReference>
<reference evidence="7" key="1">
    <citation type="submission" date="2018-05" db="EMBL/GenBank/DDBJ databases">
        <authorList>
            <person name="Lanie J.A."/>
            <person name="Ng W.-L."/>
            <person name="Kazmierczak K.M."/>
            <person name="Andrzejewski T.M."/>
            <person name="Davidsen T.M."/>
            <person name="Wayne K.J."/>
            <person name="Tettelin H."/>
            <person name="Glass J.I."/>
            <person name="Rusch D."/>
            <person name="Podicherti R."/>
            <person name="Tsui H.-C.T."/>
            <person name="Winkler M.E."/>
        </authorList>
    </citation>
    <scope>NUCLEOTIDE SEQUENCE</scope>
</reference>
<feature type="domain" description="Phosphatidic acid phosphatase type 2/haloperoxidase" evidence="6">
    <location>
        <begin position="102"/>
        <end position="227"/>
    </location>
</feature>
<sequence length="256" mass="28749">MGQQDTVSKVPDSPYYLSKRMEIPLASVSAGLLIGAELVPVTPLTEDDINNLDKEDVPDFDYNATNNWDENSIATSDLLLYSSMGFPAILLIDKSIRQDYKKFMSIWAETFALTYGLTNITKVLVSRERPYLYGMGEGSADMEHKLEDDNQRSFFSGHTSMSAASWFMMASMYQDYHPQSKLAPYIWAAAYLVPAATGYFRYDAGKHFPSDILTGYFVGRMVGIMVPRWHKKGSGVNIGFMLLQGGQPGVQLSYRY</sequence>
<organism evidence="7">
    <name type="scientific">marine metagenome</name>
    <dbReference type="NCBI Taxonomy" id="408172"/>
    <lineage>
        <taxon>unclassified sequences</taxon>
        <taxon>metagenomes</taxon>
        <taxon>ecological metagenomes</taxon>
    </lineage>
</organism>
<evidence type="ECO:0000256" key="4">
    <source>
        <dbReference type="ARBA" id="ARBA00022989"/>
    </source>
</evidence>
<comment type="similarity">
    <text evidence="2">Belongs to the PA-phosphatase related phosphoesterase family.</text>
</comment>
<proteinExistence type="inferred from homology"/>
<accession>A0A381Y0Y8</accession>
<dbReference type="InterPro" id="IPR043216">
    <property type="entry name" value="PAP-like"/>
</dbReference>
<evidence type="ECO:0000259" key="6">
    <source>
        <dbReference type="SMART" id="SM00014"/>
    </source>
</evidence>
<dbReference type="CDD" id="cd01610">
    <property type="entry name" value="PAP2_like"/>
    <property type="match status" value="1"/>
</dbReference>
<evidence type="ECO:0000256" key="2">
    <source>
        <dbReference type="ARBA" id="ARBA00008816"/>
    </source>
</evidence>
<dbReference type="Gene3D" id="1.20.144.10">
    <property type="entry name" value="Phosphatidic acid phosphatase type 2/haloperoxidase"/>
    <property type="match status" value="1"/>
</dbReference>
<dbReference type="PANTHER" id="PTHR10165">
    <property type="entry name" value="LIPID PHOSPHATE PHOSPHATASE"/>
    <property type="match status" value="1"/>
</dbReference>
<dbReference type="InterPro" id="IPR000326">
    <property type="entry name" value="PAP2/HPO"/>
</dbReference>
<gene>
    <name evidence="7" type="ORF">METZ01_LOCUS123404</name>
</gene>
<name>A0A381Y0Y8_9ZZZZ</name>
<evidence type="ECO:0000256" key="1">
    <source>
        <dbReference type="ARBA" id="ARBA00004141"/>
    </source>
</evidence>
<dbReference type="InterPro" id="IPR036938">
    <property type="entry name" value="PAP2/HPO_sf"/>
</dbReference>
<dbReference type="GO" id="GO:0006644">
    <property type="term" value="P:phospholipid metabolic process"/>
    <property type="evidence" value="ECO:0007669"/>
    <property type="project" value="InterPro"/>
</dbReference>
<dbReference type="AlphaFoldDB" id="A0A381Y0Y8"/>
<keyword evidence="3" id="KW-0812">Transmembrane</keyword>
<dbReference type="GO" id="GO:0046839">
    <property type="term" value="P:phospholipid dephosphorylation"/>
    <property type="evidence" value="ECO:0007669"/>
    <property type="project" value="TreeGrafter"/>
</dbReference>
<dbReference type="Pfam" id="PF01569">
    <property type="entry name" value="PAP2"/>
    <property type="match status" value="1"/>
</dbReference>
<evidence type="ECO:0000256" key="5">
    <source>
        <dbReference type="ARBA" id="ARBA00023136"/>
    </source>
</evidence>
<dbReference type="EMBL" id="UINC01017066">
    <property type="protein sequence ID" value="SVA70550.1"/>
    <property type="molecule type" value="Genomic_DNA"/>
</dbReference>
<dbReference type="SMART" id="SM00014">
    <property type="entry name" value="acidPPc"/>
    <property type="match status" value="1"/>
</dbReference>
<protein>
    <recommendedName>
        <fullName evidence="6">Phosphatidic acid phosphatase type 2/haloperoxidase domain-containing protein</fullName>
    </recommendedName>
</protein>
<comment type="subcellular location">
    <subcellularLocation>
        <location evidence="1">Membrane</location>
        <topology evidence="1">Multi-pass membrane protein</topology>
    </subcellularLocation>
</comment>
<keyword evidence="5" id="KW-0472">Membrane</keyword>
<evidence type="ECO:0000256" key="3">
    <source>
        <dbReference type="ARBA" id="ARBA00022692"/>
    </source>
</evidence>
<dbReference type="PANTHER" id="PTHR10165:SF35">
    <property type="entry name" value="RE23632P"/>
    <property type="match status" value="1"/>
</dbReference>
<keyword evidence="4" id="KW-1133">Transmembrane helix</keyword>
<evidence type="ECO:0000313" key="7">
    <source>
        <dbReference type="EMBL" id="SVA70550.1"/>
    </source>
</evidence>
<dbReference type="GO" id="GO:0008195">
    <property type="term" value="F:phosphatidate phosphatase activity"/>
    <property type="evidence" value="ECO:0007669"/>
    <property type="project" value="TreeGrafter"/>
</dbReference>